<proteinExistence type="predicted"/>
<evidence type="ECO:0000313" key="2">
    <source>
        <dbReference type="Proteomes" id="UP000265520"/>
    </source>
</evidence>
<protein>
    <submittedName>
        <fullName evidence="1">Uncharacterized protein</fullName>
    </submittedName>
</protein>
<keyword evidence="2" id="KW-1185">Reference proteome</keyword>
<comment type="caution">
    <text evidence="1">The sequence shown here is derived from an EMBL/GenBank/DDBJ whole genome shotgun (WGS) entry which is preliminary data.</text>
</comment>
<dbReference type="AlphaFoldDB" id="A0A392P8B8"/>
<dbReference type="Proteomes" id="UP000265520">
    <property type="component" value="Unassembled WGS sequence"/>
</dbReference>
<dbReference type="EMBL" id="LXQA010068809">
    <property type="protein sequence ID" value="MCI08371.1"/>
    <property type="molecule type" value="Genomic_DNA"/>
</dbReference>
<sequence>MLCLGCHLRGKRCRRGNWCLSRWRESGGGVCRAAGDGDWVTVMLGEEVGGDVVYTGEVRGGFMPSSKKL</sequence>
<reference evidence="1 2" key="1">
    <citation type="journal article" date="2018" name="Front. Plant Sci.">
        <title>Red Clover (Trifolium pratense) and Zigzag Clover (T. medium) - A Picture of Genomic Similarities and Differences.</title>
        <authorList>
            <person name="Dluhosova J."/>
            <person name="Istvanek J."/>
            <person name="Nedelnik J."/>
            <person name="Repkova J."/>
        </authorList>
    </citation>
    <scope>NUCLEOTIDE SEQUENCE [LARGE SCALE GENOMIC DNA]</scope>
    <source>
        <strain evidence="2">cv. 10/8</strain>
        <tissue evidence="1">Leaf</tissue>
    </source>
</reference>
<organism evidence="1 2">
    <name type="scientific">Trifolium medium</name>
    <dbReference type="NCBI Taxonomy" id="97028"/>
    <lineage>
        <taxon>Eukaryota</taxon>
        <taxon>Viridiplantae</taxon>
        <taxon>Streptophyta</taxon>
        <taxon>Embryophyta</taxon>
        <taxon>Tracheophyta</taxon>
        <taxon>Spermatophyta</taxon>
        <taxon>Magnoliopsida</taxon>
        <taxon>eudicotyledons</taxon>
        <taxon>Gunneridae</taxon>
        <taxon>Pentapetalae</taxon>
        <taxon>rosids</taxon>
        <taxon>fabids</taxon>
        <taxon>Fabales</taxon>
        <taxon>Fabaceae</taxon>
        <taxon>Papilionoideae</taxon>
        <taxon>50 kb inversion clade</taxon>
        <taxon>NPAAA clade</taxon>
        <taxon>Hologalegina</taxon>
        <taxon>IRL clade</taxon>
        <taxon>Trifolieae</taxon>
        <taxon>Trifolium</taxon>
    </lineage>
</organism>
<evidence type="ECO:0000313" key="1">
    <source>
        <dbReference type="EMBL" id="MCI08371.1"/>
    </source>
</evidence>
<accession>A0A392P8B8</accession>
<name>A0A392P8B8_9FABA</name>